<dbReference type="PANTHER" id="PTHR45036">
    <property type="entry name" value="METHYLTRANSFERASE LIKE 7B"/>
    <property type="match status" value="1"/>
</dbReference>
<dbReference type="AlphaFoldDB" id="A0A1Y1HWE2"/>
<dbReference type="GO" id="GO:0008757">
    <property type="term" value="F:S-adenosylmethionine-dependent methyltransferase activity"/>
    <property type="evidence" value="ECO:0007669"/>
    <property type="project" value="InterPro"/>
</dbReference>
<dbReference type="InterPro" id="IPR013216">
    <property type="entry name" value="Methyltransf_11"/>
</dbReference>
<evidence type="ECO:0000313" key="4">
    <source>
        <dbReference type="Proteomes" id="UP000054558"/>
    </source>
</evidence>
<evidence type="ECO:0000259" key="2">
    <source>
        <dbReference type="Pfam" id="PF08241"/>
    </source>
</evidence>
<dbReference type="InterPro" id="IPR052356">
    <property type="entry name" value="Thiol_S-MT"/>
</dbReference>
<keyword evidence="1" id="KW-1133">Transmembrane helix</keyword>
<feature type="transmembrane region" description="Helical" evidence="1">
    <location>
        <begin position="12"/>
        <end position="31"/>
    </location>
</feature>
<accession>A0A1Y1HWE2</accession>
<gene>
    <name evidence="3" type="ORF">KFL_001000340</name>
</gene>
<dbReference type="PANTHER" id="PTHR45036:SF1">
    <property type="entry name" value="METHYLTRANSFERASE LIKE 7A"/>
    <property type="match status" value="1"/>
</dbReference>
<dbReference type="Gene3D" id="3.40.50.150">
    <property type="entry name" value="Vaccinia Virus protein VP39"/>
    <property type="match status" value="1"/>
</dbReference>
<protein>
    <recommendedName>
        <fullName evidence="2">Methyltransferase type 11 domain-containing protein</fullName>
    </recommendedName>
</protein>
<evidence type="ECO:0000256" key="1">
    <source>
        <dbReference type="SAM" id="Phobius"/>
    </source>
</evidence>
<organism evidence="3 4">
    <name type="scientific">Klebsormidium nitens</name>
    <name type="common">Green alga</name>
    <name type="synonym">Ulothrix nitens</name>
    <dbReference type="NCBI Taxonomy" id="105231"/>
    <lineage>
        <taxon>Eukaryota</taxon>
        <taxon>Viridiplantae</taxon>
        <taxon>Streptophyta</taxon>
        <taxon>Klebsormidiophyceae</taxon>
        <taxon>Klebsormidiales</taxon>
        <taxon>Klebsormidiaceae</taxon>
        <taxon>Klebsormidium</taxon>
    </lineage>
</organism>
<keyword evidence="1" id="KW-0472">Membrane</keyword>
<dbReference type="InterPro" id="IPR029063">
    <property type="entry name" value="SAM-dependent_MTases_sf"/>
</dbReference>
<evidence type="ECO:0000313" key="3">
    <source>
        <dbReference type="EMBL" id="GAQ82112.1"/>
    </source>
</evidence>
<proteinExistence type="predicted"/>
<feature type="domain" description="Methyltransferase type 11" evidence="2">
    <location>
        <begin position="62"/>
        <end position="148"/>
    </location>
</feature>
<dbReference type="Pfam" id="PF08241">
    <property type="entry name" value="Methyltransf_11"/>
    <property type="match status" value="1"/>
</dbReference>
<reference evidence="3 4" key="1">
    <citation type="journal article" date="2014" name="Nat. Commun.">
        <title>Klebsormidium flaccidum genome reveals primary factors for plant terrestrial adaptation.</title>
        <authorList>
            <person name="Hori K."/>
            <person name="Maruyama F."/>
            <person name="Fujisawa T."/>
            <person name="Togashi T."/>
            <person name="Yamamoto N."/>
            <person name="Seo M."/>
            <person name="Sato S."/>
            <person name="Yamada T."/>
            <person name="Mori H."/>
            <person name="Tajima N."/>
            <person name="Moriyama T."/>
            <person name="Ikeuchi M."/>
            <person name="Watanabe M."/>
            <person name="Wada H."/>
            <person name="Kobayashi K."/>
            <person name="Saito M."/>
            <person name="Masuda T."/>
            <person name="Sasaki-Sekimoto Y."/>
            <person name="Mashiguchi K."/>
            <person name="Awai K."/>
            <person name="Shimojima M."/>
            <person name="Masuda S."/>
            <person name="Iwai M."/>
            <person name="Nobusawa T."/>
            <person name="Narise T."/>
            <person name="Kondo S."/>
            <person name="Saito H."/>
            <person name="Sato R."/>
            <person name="Murakawa M."/>
            <person name="Ihara Y."/>
            <person name="Oshima-Yamada Y."/>
            <person name="Ohtaka K."/>
            <person name="Satoh M."/>
            <person name="Sonobe K."/>
            <person name="Ishii M."/>
            <person name="Ohtani R."/>
            <person name="Kanamori-Sato M."/>
            <person name="Honoki R."/>
            <person name="Miyazaki D."/>
            <person name="Mochizuki H."/>
            <person name="Umetsu J."/>
            <person name="Higashi K."/>
            <person name="Shibata D."/>
            <person name="Kamiya Y."/>
            <person name="Sato N."/>
            <person name="Nakamura Y."/>
            <person name="Tabata S."/>
            <person name="Ida S."/>
            <person name="Kurokawa K."/>
            <person name="Ohta H."/>
        </authorList>
    </citation>
    <scope>NUCLEOTIDE SEQUENCE [LARGE SCALE GENOMIC DNA]</scope>
    <source>
        <strain evidence="3 4">NIES-2285</strain>
    </source>
</reference>
<sequence>MALDVGGVSPAALAGALSIAGFGVLRAAVYFRMQYITAAMVARHVPRGGARLVDLSPKDAAGRNLFYLPKDAVQVTVFDGADKGAYLQELGIRAGVPVDVRPVPAARMNLPPASVDAVVCVYGLSTTRDAAAVLREAARVLKPGKPFIFVENVASANGVVRGLQAGLAAVHRATGWGAAPDKDSLRDVQAISEFEDIQVERIWDWQDPHVVGVAVKRAAPVLTQPAVSPLEKRVEALPSMRRRKRG</sequence>
<keyword evidence="1" id="KW-0812">Transmembrane</keyword>
<dbReference type="EMBL" id="DF237049">
    <property type="protein sequence ID" value="GAQ82112.1"/>
    <property type="molecule type" value="Genomic_DNA"/>
</dbReference>
<name>A0A1Y1HWE2_KLENI</name>
<keyword evidence="4" id="KW-1185">Reference proteome</keyword>
<dbReference type="Proteomes" id="UP000054558">
    <property type="component" value="Unassembled WGS sequence"/>
</dbReference>
<dbReference type="SUPFAM" id="SSF53335">
    <property type="entry name" value="S-adenosyl-L-methionine-dependent methyltransferases"/>
    <property type="match status" value="1"/>
</dbReference>
<dbReference type="OMA" id="WGQARES"/>
<dbReference type="OrthoDB" id="416496at2759"/>
<dbReference type="STRING" id="105231.A0A1Y1HWE2"/>